<dbReference type="STRING" id="104259.A0A0F7TEF7"/>
<organism evidence="2 3">
    <name type="scientific">Penicillium brasilianum</name>
    <dbReference type="NCBI Taxonomy" id="104259"/>
    <lineage>
        <taxon>Eukaryota</taxon>
        <taxon>Fungi</taxon>
        <taxon>Dikarya</taxon>
        <taxon>Ascomycota</taxon>
        <taxon>Pezizomycotina</taxon>
        <taxon>Eurotiomycetes</taxon>
        <taxon>Eurotiomycetidae</taxon>
        <taxon>Eurotiales</taxon>
        <taxon>Aspergillaceae</taxon>
        <taxon>Penicillium</taxon>
    </lineage>
</organism>
<dbReference type="EMBL" id="CDHK01000001">
    <property type="protein sequence ID" value="CEJ53881.1"/>
    <property type="molecule type" value="Genomic_DNA"/>
</dbReference>
<accession>A0A0F7TEF7</accession>
<dbReference type="Proteomes" id="UP000042958">
    <property type="component" value="Unassembled WGS sequence"/>
</dbReference>
<evidence type="ECO:0000313" key="3">
    <source>
        <dbReference type="Proteomes" id="UP000042958"/>
    </source>
</evidence>
<sequence length="370" mass="40809">MSINTIVNTAMLAITAWSIADSLGHKYEDPDKQVSVSIFTGIAPNAGGSVPHLAVWDEGGNRIGQYKGDENGHIDENGSKTFTISPTQNGGHQATPEYLLMVMQESDAICLSGLVVSGNGNQWTWTGDMGYTCGAQWYPSKRTIGTSNVPIKCVWMDSDHSNGIIAKGLSLHMRSFAGDQGLVNQYQEDQRRLCQNTARMTFQPEPVVPDSIPRFFKHAPEFDDTGALKKPNDGIDRGTRAYPDGTNFNIHDTKKRRHARDMESHGFNVTGVKNILPGHVVISNLDGHSAKEVCEHPHSLGPDFVHKGEGVLCDMDTGKWWPLCDETTGTDEACFDLDTKSMKNYKPGSLHTRNDGHPVPQKDYNSHEEW</sequence>
<protein>
    <submittedName>
        <fullName evidence="2">Uncharacterized protein</fullName>
    </submittedName>
</protein>
<gene>
    <name evidence="2" type="ORF">PMG11_00220</name>
</gene>
<reference evidence="3" key="1">
    <citation type="journal article" date="2015" name="Genome Announc.">
        <title>Draft genome sequence of the fungus Penicillium brasilianum MG11.</title>
        <authorList>
            <person name="Horn F."/>
            <person name="Linde J."/>
            <person name="Mattern D.J."/>
            <person name="Walther G."/>
            <person name="Guthke R."/>
            <person name="Brakhage A.A."/>
            <person name="Valiante V."/>
        </authorList>
    </citation>
    <scope>NUCLEOTIDE SEQUENCE [LARGE SCALE GENOMIC DNA]</scope>
    <source>
        <strain evidence="3">MG11</strain>
    </source>
</reference>
<evidence type="ECO:0000256" key="1">
    <source>
        <dbReference type="SAM" id="MobiDB-lite"/>
    </source>
</evidence>
<proteinExistence type="predicted"/>
<keyword evidence="3" id="KW-1185">Reference proteome</keyword>
<evidence type="ECO:0000313" key="2">
    <source>
        <dbReference type="EMBL" id="CEJ53881.1"/>
    </source>
</evidence>
<feature type="region of interest" description="Disordered" evidence="1">
    <location>
        <begin position="346"/>
        <end position="370"/>
    </location>
</feature>
<dbReference type="OrthoDB" id="5365129at2759"/>
<dbReference type="AlphaFoldDB" id="A0A0F7TEF7"/>
<name>A0A0F7TEF7_PENBI</name>